<keyword evidence="5" id="KW-0052">Apoplast</keyword>
<protein>
    <recommendedName>
        <fullName evidence="5">Dirigent protein</fullName>
    </recommendedName>
</protein>
<keyword evidence="4" id="KW-0430">Lectin</keyword>
<organism evidence="7 8">
    <name type="scientific">Panicum miliaceum</name>
    <name type="common">Proso millet</name>
    <name type="synonym">Broomcorn millet</name>
    <dbReference type="NCBI Taxonomy" id="4540"/>
    <lineage>
        <taxon>Eukaryota</taxon>
        <taxon>Viridiplantae</taxon>
        <taxon>Streptophyta</taxon>
        <taxon>Embryophyta</taxon>
        <taxon>Tracheophyta</taxon>
        <taxon>Spermatophyta</taxon>
        <taxon>Magnoliopsida</taxon>
        <taxon>Liliopsida</taxon>
        <taxon>Poales</taxon>
        <taxon>Poaceae</taxon>
        <taxon>PACMAD clade</taxon>
        <taxon>Panicoideae</taxon>
        <taxon>Panicodae</taxon>
        <taxon>Paniceae</taxon>
        <taxon>Panicinae</taxon>
        <taxon>Panicum</taxon>
        <taxon>Panicum sect. Panicum</taxon>
    </lineage>
</organism>
<dbReference type="InterPro" id="IPR044859">
    <property type="entry name" value="Allene_oxi_cyc_Dirigent"/>
</dbReference>
<dbReference type="Gene3D" id="2.40.480.10">
    <property type="entry name" value="Allene oxide cyclase-like"/>
    <property type="match status" value="1"/>
</dbReference>
<gene>
    <name evidence="7" type="ORF">C2845_PM03G29970</name>
</gene>
<keyword evidence="8" id="KW-1185">Reference proteome</keyword>
<evidence type="ECO:0000313" key="8">
    <source>
        <dbReference type="Proteomes" id="UP000275267"/>
    </source>
</evidence>
<dbReference type="GO" id="GO:0048046">
    <property type="term" value="C:apoplast"/>
    <property type="evidence" value="ECO:0007669"/>
    <property type="project" value="UniProtKB-SubCell"/>
</dbReference>
<dbReference type="GO" id="GO:0009699">
    <property type="term" value="P:phenylpropanoid biosynthetic process"/>
    <property type="evidence" value="ECO:0007669"/>
    <property type="project" value="UniProtKB-ARBA"/>
</dbReference>
<dbReference type="Pfam" id="PF03018">
    <property type="entry name" value="Dirigent"/>
    <property type="match status" value="1"/>
</dbReference>
<name>A0A3L6TAW9_PANMI</name>
<sequence length="325" mass="35139">MAATNPSYYQSGVCQDIRQKEHRFHLYMFQKLEGTTHANQKVVVNPGLPMLFGVIAAQDWVIRDGSAADANLVARARGMQLGSGKADQNWLMCYSISFTDTRFKGSSLKVLGDFAVGGDDLGQDGEWAIVGGTGEFAYANGVVIAKEIGDWRRNDGRTWELRISVLCPCISKAKPVQKIGPWGGNGGTVYELQDAELPQRLESLTIYAEDFIESIAFSYIDQAGQKRTVGPWGGDDGKSKLPAIQFGSSETVTEIYGATGKYNGANTVVTSLTIVTNVTSYGPYGKQSMGNTPFHVAPPNNHSIVGFYGRVGKVVDQIGAYVSPN</sequence>
<dbReference type="InterPro" id="IPR036404">
    <property type="entry name" value="Jacalin-like_lectin_dom_sf"/>
</dbReference>
<evidence type="ECO:0000256" key="4">
    <source>
        <dbReference type="ARBA" id="ARBA00022734"/>
    </source>
</evidence>
<comment type="subcellular location">
    <subcellularLocation>
        <location evidence="5">Secreted</location>
        <location evidence="5">Extracellular space</location>
        <location evidence="5">Apoplast</location>
    </subcellularLocation>
</comment>
<dbReference type="GO" id="GO:0030246">
    <property type="term" value="F:carbohydrate binding"/>
    <property type="evidence" value="ECO:0007669"/>
    <property type="project" value="UniProtKB-KW"/>
</dbReference>
<dbReference type="InterPro" id="IPR033734">
    <property type="entry name" value="Jacalin-like_lectin_dom_plant"/>
</dbReference>
<keyword evidence="3 5" id="KW-0964">Secreted</keyword>
<dbReference type="Gene3D" id="2.100.10.30">
    <property type="entry name" value="Jacalin-like lectin domain"/>
    <property type="match status" value="1"/>
</dbReference>
<dbReference type="OrthoDB" id="598743at2759"/>
<dbReference type="InterPro" id="IPR004265">
    <property type="entry name" value="Dirigent"/>
</dbReference>
<dbReference type="EMBL" id="PQIB02000002">
    <property type="protein sequence ID" value="RLN35359.1"/>
    <property type="molecule type" value="Genomic_DNA"/>
</dbReference>
<dbReference type="CDD" id="cd09612">
    <property type="entry name" value="Jacalin"/>
    <property type="match status" value="1"/>
</dbReference>
<dbReference type="PROSITE" id="PS51752">
    <property type="entry name" value="JACALIN_LECTIN"/>
    <property type="match status" value="1"/>
</dbReference>
<dbReference type="InterPro" id="IPR001229">
    <property type="entry name" value="Jacalin-like_lectin_dom"/>
</dbReference>
<dbReference type="PANTHER" id="PTHR46506">
    <property type="entry name" value="OS05G0143600 PROTEIN"/>
    <property type="match status" value="1"/>
</dbReference>
<evidence type="ECO:0000256" key="3">
    <source>
        <dbReference type="ARBA" id="ARBA00022525"/>
    </source>
</evidence>
<dbReference type="Proteomes" id="UP000275267">
    <property type="component" value="Unassembled WGS sequence"/>
</dbReference>
<reference evidence="8" key="1">
    <citation type="journal article" date="2019" name="Nat. Commun.">
        <title>The genome of broomcorn millet.</title>
        <authorList>
            <person name="Zou C."/>
            <person name="Miki D."/>
            <person name="Li D."/>
            <person name="Tang Q."/>
            <person name="Xiao L."/>
            <person name="Rajput S."/>
            <person name="Deng P."/>
            <person name="Jia W."/>
            <person name="Huang R."/>
            <person name="Zhang M."/>
            <person name="Sun Y."/>
            <person name="Hu J."/>
            <person name="Fu X."/>
            <person name="Schnable P.S."/>
            <person name="Li F."/>
            <person name="Zhang H."/>
            <person name="Feng B."/>
            <person name="Zhu X."/>
            <person name="Liu R."/>
            <person name="Schnable J.C."/>
            <person name="Zhu J.-K."/>
            <person name="Zhang H."/>
        </authorList>
    </citation>
    <scope>NUCLEOTIDE SEQUENCE [LARGE SCALE GENOMIC DNA]</scope>
</reference>
<dbReference type="SMART" id="SM00915">
    <property type="entry name" value="Jacalin"/>
    <property type="match status" value="1"/>
</dbReference>
<dbReference type="STRING" id="4540.A0A3L6TAW9"/>
<comment type="subunit">
    <text evidence="2 5">Homodimer.</text>
</comment>
<comment type="caution">
    <text evidence="7">The sequence shown here is derived from an EMBL/GenBank/DDBJ whole genome shotgun (WGS) entry which is preliminary data.</text>
</comment>
<evidence type="ECO:0000313" key="7">
    <source>
        <dbReference type="EMBL" id="RLN35359.1"/>
    </source>
</evidence>
<dbReference type="AlphaFoldDB" id="A0A3L6TAW9"/>
<evidence type="ECO:0000256" key="5">
    <source>
        <dbReference type="RuleBase" id="RU363099"/>
    </source>
</evidence>
<feature type="domain" description="Jacalin-type lectin" evidence="6">
    <location>
        <begin position="176"/>
        <end position="324"/>
    </location>
</feature>
<dbReference type="Pfam" id="PF01419">
    <property type="entry name" value="Jacalin"/>
    <property type="match status" value="1"/>
</dbReference>
<comment type="similarity">
    <text evidence="1 5">Belongs to the plant dirigent protein family.</text>
</comment>
<evidence type="ECO:0000256" key="2">
    <source>
        <dbReference type="ARBA" id="ARBA00011738"/>
    </source>
</evidence>
<accession>A0A3L6TAW9</accession>
<proteinExistence type="inferred from homology"/>
<dbReference type="SUPFAM" id="SSF51101">
    <property type="entry name" value="Mannose-binding lectins"/>
    <property type="match status" value="1"/>
</dbReference>
<comment type="function">
    <text evidence="5">Dirigent proteins impart stereoselectivity on the phenoxy radical-coupling reaction, yielding optically active lignans from two molecules of coniferyl alcohol in the biosynthesis of lignans, flavonolignans, and alkaloids and thus plays a central role in plant secondary metabolism.</text>
</comment>
<evidence type="ECO:0000256" key="1">
    <source>
        <dbReference type="ARBA" id="ARBA00010746"/>
    </source>
</evidence>
<evidence type="ECO:0000259" key="6">
    <source>
        <dbReference type="PROSITE" id="PS51752"/>
    </source>
</evidence>